<reference evidence="3" key="2">
    <citation type="submission" date="2015-01" db="EMBL/GenBank/DDBJ databases">
        <title>Evolutionary Origins and Diversification of the Mycorrhizal Mutualists.</title>
        <authorList>
            <consortium name="DOE Joint Genome Institute"/>
            <consortium name="Mycorrhizal Genomics Consortium"/>
            <person name="Kohler A."/>
            <person name="Kuo A."/>
            <person name="Nagy L.G."/>
            <person name="Floudas D."/>
            <person name="Copeland A."/>
            <person name="Barry K.W."/>
            <person name="Cichocki N."/>
            <person name="Veneault-Fourrey C."/>
            <person name="LaButti K."/>
            <person name="Lindquist E.A."/>
            <person name="Lipzen A."/>
            <person name="Lundell T."/>
            <person name="Morin E."/>
            <person name="Murat C."/>
            <person name="Riley R."/>
            <person name="Ohm R."/>
            <person name="Sun H."/>
            <person name="Tunlid A."/>
            <person name="Henrissat B."/>
            <person name="Grigoriev I.V."/>
            <person name="Hibbett D.S."/>
            <person name="Martin F."/>
        </authorList>
    </citation>
    <scope>NUCLEOTIDE SEQUENCE [LARGE SCALE GENOMIC DNA]</scope>
    <source>
        <strain evidence="3">Zn</strain>
    </source>
</reference>
<evidence type="ECO:0000313" key="2">
    <source>
        <dbReference type="EMBL" id="KIM92562.1"/>
    </source>
</evidence>
<keyword evidence="3" id="KW-1185">Reference proteome</keyword>
<dbReference type="AlphaFoldDB" id="A0A0C3CSB3"/>
<organism evidence="2 3">
    <name type="scientific">Oidiodendron maius (strain Zn)</name>
    <dbReference type="NCBI Taxonomy" id="913774"/>
    <lineage>
        <taxon>Eukaryota</taxon>
        <taxon>Fungi</taxon>
        <taxon>Dikarya</taxon>
        <taxon>Ascomycota</taxon>
        <taxon>Pezizomycotina</taxon>
        <taxon>Leotiomycetes</taxon>
        <taxon>Leotiomycetes incertae sedis</taxon>
        <taxon>Myxotrichaceae</taxon>
        <taxon>Oidiodendron</taxon>
    </lineage>
</organism>
<evidence type="ECO:0000313" key="3">
    <source>
        <dbReference type="Proteomes" id="UP000054321"/>
    </source>
</evidence>
<evidence type="ECO:0000256" key="1">
    <source>
        <dbReference type="SAM" id="MobiDB-lite"/>
    </source>
</evidence>
<name>A0A0C3CSB3_OIDMZ</name>
<protein>
    <recommendedName>
        <fullName evidence="4">SMP domain-containing protein</fullName>
    </recommendedName>
</protein>
<dbReference type="InParanoid" id="A0A0C3CSB3"/>
<accession>A0A0C3CSB3</accession>
<dbReference type="HOGENOM" id="CLU_193137_0_0_1"/>
<dbReference type="Proteomes" id="UP000054321">
    <property type="component" value="Unassembled WGS sequence"/>
</dbReference>
<evidence type="ECO:0008006" key="4">
    <source>
        <dbReference type="Google" id="ProtNLM"/>
    </source>
</evidence>
<gene>
    <name evidence="2" type="ORF">OIDMADRAFT_62449</name>
</gene>
<feature type="compositionally biased region" description="Low complexity" evidence="1">
    <location>
        <begin position="30"/>
        <end position="56"/>
    </location>
</feature>
<feature type="compositionally biased region" description="Basic and acidic residues" evidence="1">
    <location>
        <begin position="1"/>
        <end position="10"/>
    </location>
</feature>
<reference evidence="2 3" key="1">
    <citation type="submission" date="2014-04" db="EMBL/GenBank/DDBJ databases">
        <authorList>
            <consortium name="DOE Joint Genome Institute"/>
            <person name="Kuo A."/>
            <person name="Martino E."/>
            <person name="Perotto S."/>
            <person name="Kohler A."/>
            <person name="Nagy L.G."/>
            <person name="Floudas D."/>
            <person name="Copeland A."/>
            <person name="Barry K.W."/>
            <person name="Cichocki N."/>
            <person name="Veneault-Fourrey C."/>
            <person name="LaButti K."/>
            <person name="Lindquist E.A."/>
            <person name="Lipzen A."/>
            <person name="Lundell T."/>
            <person name="Morin E."/>
            <person name="Murat C."/>
            <person name="Sun H."/>
            <person name="Tunlid A."/>
            <person name="Henrissat B."/>
            <person name="Grigoriev I.V."/>
            <person name="Hibbett D.S."/>
            <person name="Martin F."/>
            <person name="Nordberg H.P."/>
            <person name="Cantor M.N."/>
            <person name="Hua S.X."/>
        </authorList>
    </citation>
    <scope>NUCLEOTIDE SEQUENCE [LARGE SCALE GENOMIC DNA]</scope>
    <source>
        <strain evidence="2 3">Zn</strain>
    </source>
</reference>
<sequence length="81" mass="7874">MVHHTSESDSGRIQSSQAKSGGDMSSHGIAARAQSAADRAVNNTNAGGNAGSTGVSRDTDQSNGGGQNAGSGQSEKATGGK</sequence>
<feature type="region of interest" description="Disordered" evidence="1">
    <location>
        <begin position="1"/>
        <end position="81"/>
    </location>
</feature>
<dbReference type="EMBL" id="KN832918">
    <property type="protein sequence ID" value="KIM92562.1"/>
    <property type="molecule type" value="Genomic_DNA"/>
</dbReference>
<proteinExistence type="predicted"/>